<name>A0A6C0IP53_9ZZZZ</name>
<organism evidence="1">
    <name type="scientific">viral metagenome</name>
    <dbReference type="NCBI Taxonomy" id="1070528"/>
    <lineage>
        <taxon>unclassified sequences</taxon>
        <taxon>metagenomes</taxon>
        <taxon>organismal metagenomes</taxon>
    </lineage>
</organism>
<dbReference type="EMBL" id="MN740228">
    <property type="protein sequence ID" value="QHT94589.1"/>
    <property type="molecule type" value="Genomic_DNA"/>
</dbReference>
<evidence type="ECO:0000313" key="1">
    <source>
        <dbReference type="EMBL" id="QHT94589.1"/>
    </source>
</evidence>
<reference evidence="1" key="1">
    <citation type="journal article" date="2020" name="Nature">
        <title>Giant virus diversity and host interactions through global metagenomics.</title>
        <authorList>
            <person name="Schulz F."/>
            <person name="Roux S."/>
            <person name="Paez-Espino D."/>
            <person name="Jungbluth S."/>
            <person name="Walsh D.A."/>
            <person name="Denef V.J."/>
            <person name="McMahon K.D."/>
            <person name="Konstantinidis K.T."/>
            <person name="Eloe-Fadrosh E.A."/>
            <person name="Kyrpides N.C."/>
            <person name="Woyke T."/>
        </authorList>
    </citation>
    <scope>NUCLEOTIDE SEQUENCE</scope>
    <source>
        <strain evidence="1">GVMAG-M-3300024261-26</strain>
    </source>
</reference>
<proteinExistence type="predicted"/>
<dbReference type="AlphaFoldDB" id="A0A6C0IP53"/>
<accession>A0A6C0IP53</accession>
<sequence>MDIFMRISNEVSIDRLSPGKKYIIDVNWNDTNTLRIERDYLLHGVFKRLEYVKGRAYSYDSGLSVLLSPSRIHAIFDINGQTCKISSANRFYEPCHINKDDIVAYYAIHCIQLPNDVKREIGKYL</sequence>
<protein>
    <submittedName>
        <fullName evidence="1">Uncharacterized protein</fullName>
    </submittedName>
</protein>